<comment type="subunit">
    <text evidence="13">Component of the ADA2A-containing complex (ATAC), composed of KAT14, KAT2A, TADA2L, TADA3L, ZZ3, MBIP, WDR5, YEATS2, CCDC101 and DR1. Interacts via (ZZ-type zinc finger) with histone H3 in a methylation-independent manner and acetylation on 'Lys-4' (H3K4ac) moderately enhances the interaction.</text>
</comment>
<evidence type="ECO:0000256" key="14">
    <source>
        <dbReference type="ARBA" id="ARBA00068620"/>
    </source>
</evidence>
<evidence type="ECO:0000256" key="13">
    <source>
        <dbReference type="ARBA" id="ARBA00062553"/>
    </source>
</evidence>
<keyword evidence="11" id="KW-0539">Nucleus</keyword>
<dbReference type="SUPFAM" id="SSF57850">
    <property type="entry name" value="RING/U-box"/>
    <property type="match status" value="1"/>
</dbReference>
<keyword evidence="9" id="KW-0238">DNA-binding</keyword>
<dbReference type="Gene3D" id="3.30.60.90">
    <property type="match status" value="1"/>
</dbReference>
<feature type="domain" description="ZZ-type" evidence="18">
    <location>
        <begin position="752"/>
        <end position="812"/>
    </location>
</feature>
<reference evidence="20" key="1">
    <citation type="submission" date="2025-08" db="UniProtKB">
        <authorList>
            <consortium name="Ensembl"/>
        </authorList>
    </citation>
    <scope>IDENTIFICATION</scope>
</reference>
<keyword evidence="6" id="KW-0832">Ubl conjugation</keyword>
<evidence type="ECO:0000256" key="9">
    <source>
        <dbReference type="ARBA" id="ARBA00023125"/>
    </source>
</evidence>
<keyword evidence="7" id="KW-0007">Acetylation</keyword>
<keyword evidence="2" id="KW-0597">Phosphoprotein</keyword>
<feature type="compositionally biased region" description="Basic and acidic residues" evidence="16">
    <location>
        <begin position="526"/>
        <end position="547"/>
    </location>
</feature>
<comment type="function">
    <text evidence="12">Histone H3 reader that is required for the ATAC complex-mediated maintenance of histone acetylation and gene activation. Component of the ATAC complex, a complex with histone acetyltransferase activity on histones H3 and H4.</text>
</comment>
<dbReference type="InterPro" id="IPR001005">
    <property type="entry name" value="SANT/Myb"/>
</dbReference>
<dbReference type="PROSITE" id="PS51294">
    <property type="entry name" value="HTH_MYB"/>
    <property type="match status" value="1"/>
</dbReference>
<evidence type="ECO:0000256" key="6">
    <source>
        <dbReference type="ARBA" id="ARBA00022843"/>
    </source>
</evidence>
<evidence type="ECO:0000259" key="19">
    <source>
        <dbReference type="PROSITE" id="PS51294"/>
    </source>
</evidence>
<dbReference type="GeneTree" id="ENSGT00390000005307"/>
<dbReference type="SMART" id="SM00717">
    <property type="entry name" value="SANT"/>
    <property type="match status" value="1"/>
</dbReference>
<dbReference type="Proteomes" id="UP000694388">
    <property type="component" value="Unplaced"/>
</dbReference>
<dbReference type="CDD" id="cd00167">
    <property type="entry name" value="SANT"/>
    <property type="match status" value="1"/>
</dbReference>
<dbReference type="Pfam" id="PF00249">
    <property type="entry name" value="Myb_DNA-binding"/>
    <property type="match status" value="1"/>
</dbReference>
<sequence length="839" mass="94447">MSKPHRLTRSSAAANGLDESFFGRSLRNRNVSLPDEQLQTKPLAPLRSRHESGSSSLSGMHDLQYLTSRKRMLSGTEKDESTSSEALTTYKRAKRLRRSEQCEVLVEVKDNVAELGATLKCVRRCLNLNLTSAIVEKGNVDREEDEKEESERNNGDDVVVGIEEEKGTELNAQNYSTMCGNTNQHLDTGENNGNTDSASQIVGGGNVLSNGCKFWSNERKNNMEIPVSERHSSKGAMEEDTTMLKSVQAVGCQPLSKEVLEGEVDVVGGDSSFGSMDQDANVSPLSQRQILNRGLPFSWHQELSCLSASVRSSPRKRKVHKVCESQIEETDTSMEDEGMDSTQCRLSFMNEKPLPQASDNPENVDKKLKSLINEQKFEEDVTEDEQDDDEDEEEEEIAEEEEEEEPDVYYFESDHLALKHNKDYQRLLQAMVVLEAQRSQAIRDLDHLSQHQQQALANPIAFVEKLQNKEPLGLPVPQRVVCLPAINWEQYTSGLACLQQLETGPKPCTRRLKLSFDRGYPVRPESPQELRTVKETGSELHSVKETESAPELPGSDGPCTSTGGRVQIVRGRLAEGNKPETFNQLWTIEEQKRLEELLLKFPPEEVEARRWHKIASALGNRTPKQVASRVQKYFIKLAKAGLPIPGRAPNPYLYSRKQAPSKRQHPLNRLLFRPSTFMSSHLPPVFMDEEDSQSSLLGNHFDDLTNENDISDEDDIPCSLHVTHEYQELMHLKRLRRHHMQLIQAGSALMQHIGYKCDNCGSDPIQGVRWHCQDCPEDLPVDLCDSCSDCCNKENAKNRNIHLLTRRQPTWIKASPVTNCSLQGTQQSCSLASVSLFTS</sequence>
<dbReference type="InterPro" id="IPR000433">
    <property type="entry name" value="Znf_ZZ"/>
</dbReference>
<evidence type="ECO:0000256" key="11">
    <source>
        <dbReference type="ARBA" id="ARBA00023242"/>
    </source>
</evidence>
<evidence type="ECO:0000256" key="7">
    <source>
        <dbReference type="ARBA" id="ARBA00022990"/>
    </source>
</evidence>
<dbReference type="Gene3D" id="1.10.10.60">
    <property type="entry name" value="Homeodomain-like"/>
    <property type="match status" value="1"/>
</dbReference>
<organism evidence="20 21">
    <name type="scientific">Eptatretus burgeri</name>
    <name type="common">Inshore hagfish</name>
    <dbReference type="NCBI Taxonomy" id="7764"/>
    <lineage>
        <taxon>Eukaryota</taxon>
        <taxon>Metazoa</taxon>
        <taxon>Chordata</taxon>
        <taxon>Craniata</taxon>
        <taxon>Vertebrata</taxon>
        <taxon>Cyclostomata</taxon>
        <taxon>Myxini</taxon>
        <taxon>Myxiniformes</taxon>
        <taxon>Myxinidae</taxon>
        <taxon>Eptatretinae</taxon>
        <taxon>Eptatretus</taxon>
    </lineage>
</organism>
<dbReference type="InterPro" id="IPR037830">
    <property type="entry name" value="ZZZ3"/>
</dbReference>
<dbReference type="GO" id="GO:0051302">
    <property type="term" value="P:regulation of cell division"/>
    <property type="evidence" value="ECO:0007669"/>
    <property type="project" value="UniProtKB-ARBA"/>
</dbReference>
<feature type="region of interest" description="Disordered" evidence="16">
    <location>
        <begin position="373"/>
        <end position="407"/>
    </location>
</feature>
<evidence type="ECO:0000259" key="17">
    <source>
        <dbReference type="PROSITE" id="PS50090"/>
    </source>
</evidence>
<keyword evidence="3" id="KW-0479">Metal-binding</keyword>
<evidence type="ECO:0000256" key="2">
    <source>
        <dbReference type="ARBA" id="ARBA00022553"/>
    </source>
</evidence>
<feature type="region of interest" description="Disordered" evidence="16">
    <location>
        <begin position="32"/>
        <end position="61"/>
    </location>
</feature>
<dbReference type="PANTHER" id="PTHR22705">
    <property type="entry name" value="ZINC FINGER, ZZ DOMAIN CONTAINING 3"/>
    <property type="match status" value="1"/>
</dbReference>
<reference evidence="20" key="2">
    <citation type="submission" date="2025-09" db="UniProtKB">
        <authorList>
            <consortium name="Ensembl"/>
        </authorList>
    </citation>
    <scope>IDENTIFICATION</scope>
</reference>
<dbReference type="GO" id="GO:0140672">
    <property type="term" value="C:ATAC complex"/>
    <property type="evidence" value="ECO:0007669"/>
    <property type="project" value="UniProtKB-ARBA"/>
</dbReference>
<feature type="domain" description="HTH myb-type" evidence="19">
    <location>
        <begin position="586"/>
        <end position="638"/>
    </location>
</feature>
<dbReference type="PROSITE" id="PS50090">
    <property type="entry name" value="MYB_LIKE"/>
    <property type="match status" value="1"/>
</dbReference>
<evidence type="ECO:0000256" key="15">
    <source>
        <dbReference type="PROSITE-ProRule" id="PRU00228"/>
    </source>
</evidence>
<proteinExistence type="predicted"/>
<evidence type="ECO:0000313" key="20">
    <source>
        <dbReference type="Ensembl" id="ENSEBUP00000003097.1"/>
    </source>
</evidence>
<dbReference type="GO" id="GO:0008270">
    <property type="term" value="F:zinc ion binding"/>
    <property type="evidence" value="ECO:0007669"/>
    <property type="project" value="UniProtKB-KW"/>
</dbReference>
<feature type="domain" description="Myb-like" evidence="17">
    <location>
        <begin position="578"/>
        <end position="634"/>
    </location>
</feature>
<keyword evidence="10" id="KW-0804">Transcription</keyword>
<dbReference type="SMART" id="SM00291">
    <property type="entry name" value="ZnF_ZZ"/>
    <property type="match status" value="1"/>
</dbReference>
<protein>
    <recommendedName>
        <fullName evidence="14">ZZ-type zinc finger-containing protein 3</fullName>
    </recommendedName>
</protein>
<evidence type="ECO:0000256" key="10">
    <source>
        <dbReference type="ARBA" id="ARBA00023163"/>
    </source>
</evidence>
<evidence type="ECO:0000256" key="3">
    <source>
        <dbReference type="ARBA" id="ARBA00022723"/>
    </source>
</evidence>
<keyword evidence="5" id="KW-0862">Zinc</keyword>
<name>A0A8C4PX79_EPTBU</name>
<feature type="compositionally biased region" description="Acidic residues" evidence="16">
    <location>
        <begin position="380"/>
        <end position="407"/>
    </location>
</feature>
<evidence type="ECO:0000259" key="18">
    <source>
        <dbReference type="PROSITE" id="PS50135"/>
    </source>
</evidence>
<dbReference type="FunFam" id="1.10.10.60:FF:000128">
    <property type="entry name" value="Putative ZZ-type zinc finger-containing protein 3"/>
    <property type="match status" value="1"/>
</dbReference>
<evidence type="ECO:0000256" key="8">
    <source>
        <dbReference type="ARBA" id="ARBA00023015"/>
    </source>
</evidence>
<feature type="region of interest" description="Disordered" evidence="16">
    <location>
        <begin position="519"/>
        <end position="563"/>
    </location>
</feature>
<evidence type="ECO:0000256" key="4">
    <source>
        <dbReference type="ARBA" id="ARBA00022771"/>
    </source>
</evidence>
<keyword evidence="4 15" id="KW-0863">Zinc-finger</keyword>
<dbReference type="InterPro" id="IPR043145">
    <property type="entry name" value="Znf_ZZ_sf"/>
</dbReference>
<keyword evidence="8" id="KW-0805">Transcription regulation</keyword>
<evidence type="ECO:0000313" key="21">
    <source>
        <dbReference type="Proteomes" id="UP000694388"/>
    </source>
</evidence>
<dbReference type="PROSITE" id="PS50135">
    <property type="entry name" value="ZF_ZZ_2"/>
    <property type="match status" value="1"/>
</dbReference>
<dbReference type="InterPro" id="IPR009057">
    <property type="entry name" value="Homeodomain-like_sf"/>
</dbReference>
<dbReference type="InterPro" id="IPR017930">
    <property type="entry name" value="Myb_dom"/>
</dbReference>
<dbReference type="GO" id="GO:0003677">
    <property type="term" value="F:DNA binding"/>
    <property type="evidence" value="ECO:0007669"/>
    <property type="project" value="UniProtKB-KW"/>
</dbReference>
<keyword evidence="1" id="KW-1017">Isopeptide bond</keyword>
<dbReference type="SUPFAM" id="SSF46689">
    <property type="entry name" value="Homeodomain-like"/>
    <property type="match status" value="1"/>
</dbReference>
<dbReference type="PANTHER" id="PTHR22705:SF0">
    <property type="entry name" value="ZZ-TYPE ZINC FINGER-CONTAINING PROTEIN 3"/>
    <property type="match status" value="1"/>
</dbReference>
<dbReference type="GO" id="GO:0051726">
    <property type="term" value="P:regulation of cell cycle"/>
    <property type="evidence" value="ECO:0007669"/>
    <property type="project" value="UniProtKB-ARBA"/>
</dbReference>
<evidence type="ECO:0000256" key="1">
    <source>
        <dbReference type="ARBA" id="ARBA00022499"/>
    </source>
</evidence>
<evidence type="ECO:0000256" key="16">
    <source>
        <dbReference type="SAM" id="MobiDB-lite"/>
    </source>
</evidence>
<evidence type="ECO:0000256" key="12">
    <source>
        <dbReference type="ARBA" id="ARBA00053098"/>
    </source>
</evidence>
<dbReference type="Ensembl" id="ENSEBUT00000003461.1">
    <property type="protein sequence ID" value="ENSEBUP00000003097.1"/>
    <property type="gene ID" value="ENSEBUG00000002277.1"/>
</dbReference>
<keyword evidence="21" id="KW-1185">Reference proteome</keyword>
<dbReference type="Pfam" id="PF00569">
    <property type="entry name" value="ZZ"/>
    <property type="match status" value="1"/>
</dbReference>
<dbReference type="AlphaFoldDB" id="A0A8C4PX79"/>
<evidence type="ECO:0000256" key="5">
    <source>
        <dbReference type="ARBA" id="ARBA00022833"/>
    </source>
</evidence>
<accession>A0A8C4PX79</accession>